<gene>
    <name evidence="10" type="ordered locus">Namu_0187</name>
</gene>
<dbReference type="STRING" id="479431.Namu_0187"/>
<dbReference type="CAZy" id="GH31">
    <property type="family name" value="Glycoside Hydrolase Family 31"/>
</dbReference>
<dbReference type="GO" id="GO:0005975">
    <property type="term" value="P:carbohydrate metabolic process"/>
    <property type="evidence" value="ECO:0007669"/>
    <property type="project" value="InterPro"/>
</dbReference>
<evidence type="ECO:0000256" key="6">
    <source>
        <dbReference type="RuleBase" id="RU361185"/>
    </source>
</evidence>
<evidence type="ECO:0000256" key="2">
    <source>
        <dbReference type="ARBA" id="ARBA00022801"/>
    </source>
</evidence>
<evidence type="ECO:0000259" key="9">
    <source>
        <dbReference type="Pfam" id="PF21365"/>
    </source>
</evidence>
<evidence type="ECO:0000256" key="5">
    <source>
        <dbReference type="ARBA" id="ARBA00066962"/>
    </source>
</evidence>
<dbReference type="CDD" id="cd06593">
    <property type="entry name" value="GH31_xylosidase_YicI"/>
    <property type="match status" value="1"/>
</dbReference>
<dbReference type="Pfam" id="PF21365">
    <property type="entry name" value="Glyco_hydro_31_3rd"/>
    <property type="match status" value="1"/>
</dbReference>
<dbReference type="InterPro" id="IPR011013">
    <property type="entry name" value="Gal_mutarotase_sf_dom"/>
</dbReference>
<evidence type="ECO:0000259" key="8">
    <source>
        <dbReference type="Pfam" id="PF13802"/>
    </source>
</evidence>
<reference evidence="11" key="1">
    <citation type="submission" date="2009-09" db="EMBL/GenBank/DDBJ databases">
        <title>The complete genome of Nakamurella multipartita DSM 44233.</title>
        <authorList>
            <consortium name="US DOE Joint Genome Institute (JGI-PGF)"/>
            <person name="Lucas S."/>
            <person name="Copeland A."/>
            <person name="Lapidus A."/>
            <person name="Glavina del Rio T."/>
            <person name="Dalin E."/>
            <person name="Tice H."/>
            <person name="Bruce D."/>
            <person name="Goodwin L."/>
            <person name="Pitluck S."/>
            <person name="Kyrpides N."/>
            <person name="Mavromatis K."/>
            <person name="Ivanova N."/>
            <person name="Ovchinnikova G."/>
            <person name="Sims D."/>
            <person name="Meincke L."/>
            <person name="Brettin T."/>
            <person name="Detter J.C."/>
            <person name="Han C."/>
            <person name="Larimer F."/>
            <person name="Land M."/>
            <person name="Hauser L."/>
            <person name="Markowitz V."/>
            <person name="Cheng J.-F."/>
            <person name="Hugenholtz P."/>
            <person name="Woyke T."/>
            <person name="Wu D."/>
            <person name="Klenk H.-P."/>
            <person name="Eisen J.A."/>
        </authorList>
    </citation>
    <scope>NUCLEOTIDE SEQUENCE [LARGE SCALE GENOMIC DNA]</scope>
    <source>
        <strain evidence="11">ATCC 700099 / DSM 44233 / CIP 104796 / JCM 9543 / NBRC 105858 / Y-104</strain>
    </source>
</reference>
<dbReference type="Gene3D" id="2.60.40.1760">
    <property type="entry name" value="glycosyl hydrolase (family 31)"/>
    <property type="match status" value="1"/>
</dbReference>
<feature type="domain" description="Glycoside hydrolase family 31 N-terminal" evidence="8">
    <location>
        <begin position="54"/>
        <end position="217"/>
    </location>
</feature>
<evidence type="ECO:0000256" key="3">
    <source>
        <dbReference type="ARBA" id="ARBA00023295"/>
    </source>
</evidence>
<dbReference type="PANTHER" id="PTHR43053">
    <property type="entry name" value="GLYCOSIDASE FAMILY 31"/>
    <property type="match status" value="1"/>
</dbReference>
<organism evidence="10 11">
    <name type="scientific">Nakamurella multipartita (strain ATCC 700099 / DSM 44233 / CIP 104796 / JCM 9543 / NBRC 105858 / Y-104)</name>
    <name type="common">Microsphaera multipartita</name>
    <dbReference type="NCBI Taxonomy" id="479431"/>
    <lineage>
        <taxon>Bacteria</taxon>
        <taxon>Bacillati</taxon>
        <taxon>Actinomycetota</taxon>
        <taxon>Actinomycetes</taxon>
        <taxon>Nakamurellales</taxon>
        <taxon>Nakamurellaceae</taxon>
        <taxon>Nakamurella</taxon>
    </lineage>
</organism>
<dbReference type="Pfam" id="PF13802">
    <property type="entry name" value="Gal_mutarotas_2"/>
    <property type="match status" value="1"/>
</dbReference>
<evidence type="ECO:0000313" key="10">
    <source>
        <dbReference type="EMBL" id="ACV76620.1"/>
    </source>
</evidence>
<comment type="similarity">
    <text evidence="1 6">Belongs to the glycosyl hydrolase 31 family.</text>
</comment>
<keyword evidence="3 6" id="KW-0326">Glycosidase</keyword>
<feature type="domain" description="Glycoside hydrolase family 31 TIM barrel" evidence="7">
    <location>
        <begin position="261"/>
        <end position="572"/>
    </location>
</feature>
<dbReference type="SUPFAM" id="SSF51011">
    <property type="entry name" value="Glycosyl hydrolase domain"/>
    <property type="match status" value="1"/>
</dbReference>
<dbReference type="InterPro" id="IPR017853">
    <property type="entry name" value="GH"/>
</dbReference>
<dbReference type="InParanoid" id="C8XJ33"/>
<proteinExistence type="inferred from homology"/>
<dbReference type="GO" id="GO:0030246">
    <property type="term" value="F:carbohydrate binding"/>
    <property type="evidence" value="ECO:0007669"/>
    <property type="project" value="InterPro"/>
</dbReference>
<dbReference type="EMBL" id="CP001737">
    <property type="protein sequence ID" value="ACV76620.1"/>
    <property type="molecule type" value="Genomic_DNA"/>
</dbReference>
<dbReference type="OrthoDB" id="176168at2"/>
<keyword evidence="2 6" id="KW-0378">Hydrolase</keyword>
<dbReference type="AlphaFoldDB" id="C8XJ33"/>
<feature type="domain" description="Glycosyl hydrolase family 31 C-terminal" evidence="9">
    <location>
        <begin position="583"/>
        <end position="668"/>
    </location>
</feature>
<dbReference type="PANTHER" id="PTHR43053:SF4">
    <property type="entry name" value="MYOGENESIS-REGULATING GLYCOSIDASE"/>
    <property type="match status" value="1"/>
</dbReference>
<dbReference type="NCBIfam" id="NF007940">
    <property type="entry name" value="PRK10658.1"/>
    <property type="match status" value="1"/>
</dbReference>
<dbReference type="SUPFAM" id="SSF117125">
    <property type="entry name" value="Putative glucosidase YicI, C-terminal domain"/>
    <property type="match status" value="1"/>
</dbReference>
<dbReference type="InterPro" id="IPR000322">
    <property type="entry name" value="Glyco_hydro_31_TIM"/>
</dbReference>
<dbReference type="SUPFAM" id="SSF51445">
    <property type="entry name" value="(Trans)glycosidases"/>
    <property type="match status" value="1"/>
</dbReference>
<comment type="catalytic activity">
    <reaction evidence="4">
        <text>Hydrolysis of terminal, non-reducing alpha-D-xylose residues with release of alpha-D-xylose.</text>
        <dbReference type="EC" id="3.2.1.177"/>
    </reaction>
</comment>
<dbReference type="FunFam" id="3.20.20.80:FF:000053">
    <property type="entry name" value="Alpha-xylosidase YicI"/>
    <property type="match status" value="1"/>
</dbReference>
<accession>C8XJ33</accession>
<evidence type="ECO:0000256" key="1">
    <source>
        <dbReference type="ARBA" id="ARBA00007806"/>
    </source>
</evidence>
<dbReference type="RefSeq" id="WP_012814095.1">
    <property type="nucleotide sequence ID" value="NC_013235.1"/>
</dbReference>
<dbReference type="InterPro" id="IPR050985">
    <property type="entry name" value="Alpha-glycosidase_related"/>
</dbReference>
<evidence type="ECO:0000259" key="7">
    <source>
        <dbReference type="Pfam" id="PF01055"/>
    </source>
</evidence>
<name>C8XJ33_NAKMY</name>
<dbReference type="Proteomes" id="UP000002218">
    <property type="component" value="Chromosome"/>
</dbReference>
<dbReference type="GO" id="GO:0061634">
    <property type="term" value="F:alpha-D-xyloside xylohydrolase"/>
    <property type="evidence" value="ECO:0007669"/>
    <property type="project" value="UniProtKB-EC"/>
</dbReference>
<sequence>MRFSDGYWMVREGFQVRTARQVRDVEATPTELSVLAATRTINSRGDTLNTPTATITLSTPAEGVIRVRIEHHAGARDPGPEFALPGATERRPQIRIEADHASLDAGGLTARIRRDGPLRLDFEAGGRVLTGADATSVGLATGPDGTPYVFAQLGLDVGEVVYGLGERFGPLAKNGQSVDIWNADGGTSSEQAYKNVPFFWTNRGYGVLVNHPELVSFEIGSEVVSRTQFSVTGEHLEYLVILGPTPKEILRRYTALTGRAPRVPEWTFGLWLSTSFTTAYDERTVSSFIDGMAEREIPLSVFHFDCFWMREFRWCDFEWDPRTFPEPEAMLARLKARGLRVCVWINPYIAQRSALFEEGRAKGYLVTRADGSLWQWDLWQAGMALVDFTNPAAAQWYAGHLERLLDQGVDAFKTDFGERIPTDVVWFDGSDPDRMHNYYTHLYNRTVFELLERRRGRGEAVLFARSATVGGQQYPVHWGGDCDSTYASMAETLRGGLSLAASGFGYWSHDIGGFEGTPDAGVFKRWLAFGLLSSHSRLHGSDSYRVPWAFDEEAVQVARRFTRLKMTLMPYLLGAARQVTEEGTPMIRPMVMEFPDDPATEYLSTQYMLGDALLVAPVFHPDGDVRYYVPAGTWTGLLDGRTVVGPRWVHERHGFDSLPLLVRPGSVIPIGARSDGPEYDYADGVALHLFDPAALTDRTVRVPTAGGAAVEFRIRREGRQLTVFGPDPAEHSWSVVCAAAEKADGSASTRAAESASVCMTLPGPVAEPLPPRKDS</sequence>
<dbReference type="KEGG" id="nml:Namu_0187"/>
<evidence type="ECO:0000313" key="11">
    <source>
        <dbReference type="Proteomes" id="UP000002218"/>
    </source>
</evidence>
<dbReference type="EC" id="3.2.1.177" evidence="5"/>
<dbReference type="eggNOG" id="COG1501">
    <property type="taxonomic scope" value="Bacteria"/>
</dbReference>
<dbReference type="InterPro" id="IPR013780">
    <property type="entry name" value="Glyco_hydro_b"/>
</dbReference>
<reference evidence="10 11" key="2">
    <citation type="journal article" date="2010" name="Stand. Genomic Sci.">
        <title>Complete genome sequence of Nakamurella multipartita type strain (Y-104).</title>
        <authorList>
            <person name="Tice H."/>
            <person name="Mayilraj S."/>
            <person name="Sims D."/>
            <person name="Lapidus A."/>
            <person name="Nolan M."/>
            <person name="Lucas S."/>
            <person name="Glavina Del Rio T."/>
            <person name="Copeland A."/>
            <person name="Cheng J.F."/>
            <person name="Meincke L."/>
            <person name="Bruce D."/>
            <person name="Goodwin L."/>
            <person name="Pitluck S."/>
            <person name="Ivanova N."/>
            <person name="Mavromatis K."/>
            <person name="Ovchinnikova G."/>
            <person name="Pati A."/>
            <person name="Chen A."/>
            <person name="Palaniappan K."/>
            <person name="Land M."/>
            <person name="Hauser L."/>
            <person name="Chang Y.J."/>
            <person name="Jeffries C.D."/>
            <person name="Detter J.C."/>
            <person name="Brettin T."/>
            <person name="Rohde M."/>
            <person name="Goker M."/>
            <person name="Bristow J."/>
            <person name="Eisen J.A."/>
            <person name="Markowitz V."/>
            <person name="Hugenholtz P."/>
            <person name="Kyrpides N.C."/>
            <person name="Klenk H.P."/>
            <person name="Chen F."/>
        </authorList>
    </citation>
    <scope>NUCLEOTIDE SEQUENCE [LARGE SCALE GENOMIC DNA]</scope>
    <source>
        <strain evidence="11">ATCC 700099 / DSM 44233 / CIP 104796 / JCM 9543 / NBRC 105858 / Y-104</strain>
    </source>
</reference>
<dbReference type="HOGENOM" id="CLU_000631_10_0_11"/>
<dbReference type="Pfam" id="PF01055">
    <property type="entry name" value="Glyco_hydro_31_2nd"/>
    <property type="match status" value="1"/>
</dbReference>
<dbReference type="InterPro" id="IPR025887">
    <property type="entry name" value="Glyco_hydro_31_N_dom"/>
</dbReference>
<dbReference type="Gene3D" id="3.20.20.80">
    <property type="entry name" value="Glycosidases"/>
    <property type="match status" value="1"/>
</dbReference>
<dbReference type="SUPFAM" id="SSF74650">
    <property type="entry name" value="Galactose mutarotase-like"/>
    <property type="match status" value="1"/>
</dbReference>
<protein>
    <recommendedName>
        <fullName evidence="5">alpha-D-xyloside xylohydrolase</fullName>
        <ecNumber evidence="5">3.2.1.177</ecNumber>
    </recommendedName>
</protein>
<dbReference type="Gene3D" id="2.60.40.1180">
    <property type="entry name" value="Golgi alpha-mannosidase II"/>
    <property type="match status" value="2"/>
</dbReference>
<evidence type="ECO:0000256" key="4">
    <source>
        <dbReference type="ARBA" id="ARBA00052064"/>
    </source>
</evidence>
<keyword evidence="11" id="KW-1185">Reference proteome</keyword>
<dbReference type="InterPro" id="IPR048395">
    <property type="entry name" value="Glyco_hydro_31_C"/>
</dbReference>
<dbReference type="CDD" id="cd14752">
    <property type="entry name" value="GH31_N"/>
    <property type="match status" value="1"/>
</dbReference>